<accession>A0A1C6UMD6</accession>
<dbReference type="STRING" id="47855.GA0070606_2403"/>
<keyword evidence="2" id="KW-0472">Membrane</keyword>
<evidence type="ECO:0000313" key="4">
    <source>
        <dbReference type="Proteomes" id="UP000199001"/>
    </source>
</evidence>
<dbReference type="AlphaFoldDB" id="A0A1C6UMD6"/>
<sequence length="234" mass="24098">MPGTRNSGLLALGGIAVAALLAVIGHVEVNEDLNPWALTVSDYAVSDRGGVIDVAMVMLAVATAVLLPALRRTHRPPVGRPGRAAELLLAAWIGGLLLAAVVPTNEPGLPMDTAAYVHRYASVVAFLALPFAGWLLAARLPVGARAVRGLVLASLVLAAAMVWSAYPGDRLLIGLVERLLIVVEVAVLAVVAVALLRRRAGREVAPDPARRAGRNALRPPTAGAAGAVTPTRGA</sequence>
<keyword evidence="2" id="KW-0812">Transmembrane</keyword>
<dbReference type="Pfam" id="PF06197">
    <property type="entry name" value="DUF998"/>
    <property type="match status" value="1"/>
</dbReference>
<dbReference type="InterPro" id="IPR009339">
    <property type="entry name" value="DUF998"/>
</dbReference>
<feature type="transmembrane region" description="Helical" evidence="2">
    <location>
        <begin position="49"/>
        <end position="67"/>
    </location>
</feature>
<feature type="region of interest" description="Disordered" evidence="1">
    <location>
        <begin position="207"/>
        <end position="234"/>
    </location>
</feature>
<keyword evidence="4" id="KW-1185">Reference proteome</keyword>
<protein>
    <recommendedName>
        <fullName evidence="5">DUF998 domain-containing protein</fullName>
    </recommendedName>
</protein>
<evidence type="ECO:0000256" key="1">
    <source>
        <dbReference type="SAM" id="MobiDB-lite"/>
    </source>
</evidence>
<reference evidence="4" key="1">
    <citation type="submission" date="2016-06" db="EMBL/GenBank/DDBJ databases">
        <authorList>
            <person name="Varghese N."/>
            <person name="Submissions Spin"/>
        </authorList>
    </citation>
    <scope>NUCLEOTIDE SEQUENCE [LARGE SCALE GENOMIC DNA]</scope>
    <source>
        <strain evidence="4">DSM 43903</strain>
    </source>
</reference>
<name>A0A1C6UMD6_9ACTN</name>
<feature type="compositionally biased region" description="Low complexity" evidence="1">
    <location>
        <begin position="218"/>
        <end position="234"/>
    </location>
</feature>
<feature type="transmembrane region" description="Helical" evidence="2">
    <location>
        <begin position="87"/>
        <end position="105"/>
    </location>
</feature>
<dbReference type="EMBL" id="FMHZ01000002">
    <property type="protein sequence ID" value="SCL55206.1"/>
    <property type="molecule type" value="Genomic_DNA"/>
</dbReference>
<evidence type="ECO:0000313" key="3">
    <source>
        <dbReference type="EMBL" id="SCL55206.1"/>
    </source>
</evidence>
<dbReference type="RefSeq" id="WP_091097942.1">
    <property type="nucleotide sequence ID" value="NZ_FMHZ01000002.1"/>
</dbReference>
<evidence type="ECO:0000256" key="2">
    <source>
        <dbReference type="SAM" id="Phobius"/>
    </source>
</evidence>
<feature type="transmembrane region" description="Helical" evidence="2">
    <location>
        <begin position="117"/>
        <end position="137"/>
    </location>
</feature>
<gene>
    <name evidence="3" type="ORF">GA0070606_2403</name>
</gene>
<evidence type="ECO:0008006" key="5">
    <source>
        <dbReference type="Google" id="ProtNLM"/>
    </source>
</evidence>
<dbReference type="Proteomes" id="UP000199001">
    <property type="component" value="Unassembled WGS sequence"/>
</dbReference>
<keyword evidence="2" id="KW-1133">Transmembrane helix</keyword>
<organism evidence="3 4">
    <name type="scientific">Micromonospora citrea</name>
    <dbReference type="NCBI Taxonomy" id="47855"/>
    <lineage>
        <taxon>Bacteria</taxon>
        <taxon>Bacillati</taxon>
        <taxon>Actinomycetota</taxon>
        <taxon>Actinomycetes</taxon>
        <taxon>Micromonosporales</taxon>
        <taxon>Micromonosporaceae</taxon>
        <taxon>Micromonospora</taxon>
    </lineage>
</organism>
<feature type="transmembrane region" description="Helical" evidence="2">
    <location>
        <begin position="149"/>
        <end position="166"/>
    </location>
</feature>
<proteinExistence type="predicted"/>
<feature type="transmembrane region" description="Helical" evidence="2">
    <location>
        <begin position="178"/>
        <end position="196"/>
    </location>
</feature>
<dbReference type="OrthoDB" id="4281143at2"/>